<feature type="repeat" description="WD" evidence="3">
    <location>
        <begin position="116"/>
        <end position="157"/>
    </location>
</feature>
<evidence type="ECO:0000313" key="6">
    <source>
        <dbReference type="RefSeq" id="XP_005099957.1"/>
    </source>
</evidence>
<feature type="repeat" description="WD" evidence="3">
    <location>
        <begin position="211"/>
        <end position="238"/>
    </location>
</feature>
<dbReference type="Proteomes" id="UP000694888">
    <property type="component" value="Unplaced"/>
</dbReference>
<organism evidence="5 6">
    <name type="scientific">Aplysia californica</name>
    <name type="common">California sea hare</name>
    <dbReference type="NCBI Taxonomy" id="6500"/>
    <lineage>
        <taxon>Eukaryota</taxon>
        <taxon>Metazoa</taxon>
        <taxon>Spiralia</taxon>
        <taxon>Lophotrochozoa</taxon>
        <taxon>Mollusca</taxon>
        <taxon>Gastropoda</taxon>
        <taxon>Heterobranchia</taxon>
        <taxon>Euthyneura</taxon>
        <taxon>Tectipleura</taxon>
        <taxon>Aplysiida</taxon>
        <taxon>Aplysioidea</taxon>
        <taxon>Aplysiidae</taxon>
        <taxon>Aplysia</taxon>
    </lineage>
</organism>
<evidence type="ECO:0000313" key="5">
    <source>
        <dbReference type="Proteomes" id="UP000694888"/>
    </source>
</evidence>
<dbReference type="InterPro" id="IPR001680">
    <property type="entry name" value="WD40_rpt"/>
</dbReference>
<evidence type="ECO:0000256" key="2">
    <source>
        <dbReference type="ARBA" id="ARBA00022737"/>
    </source>
</evidence>
<evidence type="ECO:0000256" key="3">
    <source>
        <dbReference type="PROSITE-ProRule" id="PRU00221"/>
    </source>
</evidence>
<proteinExistence type="predicted"/>
<dbReference type="PROSITE" id="PS50294">
    <property type="entry name" value="WD_REPEATS_REGION"/>
    <property type="match status" value="2"/>
</dbReference>
<sequence>MADFEQEEGDLTIDPSEVIQVIELNDDGDGSGDPSNVNDDSGLSDEDADENEEMDTDEAAAGPVQDDSALTFLGHHNDAVICTEISPVNSHLVITGGQDDQALVWNSRDGSVMFQCTGHTDTVVSVGFSFDGSFVATADMKGMIKVWKVETGTEVWSFEVSDIEWLQWHQAAPVLLVGTKEGQVWMWKIPSGDCKTFVGYGPSALCGRILPDGKRAYVGYDDGAVKVWDLKSTEAVFTVSGHDGHKEPVFCMDHNNDGSLIMSGSGDMTVKIISTVNGKVVATLKCTESDGDEDSVETVGFCKTHEYVATGTLSGNLEIWNLPSKSVRHRCDHPYGIVKLRWSASSPILYTVCLDGCVRQFDGRNGQLMRMWQGHSAGILDFDIARDESFIVTASDDFTAKVFSLADAPR</sequence>
<keyword evidence="5" id="KW-1185">Reference proteome</keyword>
<dbReference type="Pfam" id="PF00400">
    <property type="entry name" value="WD40"/>
    <property type="match status" value="5"/>
</dbReference>
<feature type="repeat" description="WD" evidence="3">
    <location>
        <begin position="372"/>
        <end position="410"/>
    </location>
</feature>
<dbReference type="PANTHER" id="PTHR19857:SF8">
    <property type="entry name" value="ANGIO-ASSOCIATED MIGRATORY CELL PROTEIN"/>
    <property type="match status" value="1"/>
</dbReference>
<gene>
    <name evidence="6" type="primary">LOC101864303</name>
</gene>
<dbReference type="PROSITE" id="PS50082">
    <property type="entry name" value="WD_REPEATS_2"/>
    <property type="match status" value="6"/>
</dbReference>
<feature type="repeat" description="WD" evidence="3">
    <location>
        <begin position="73"/>
        <end position="115"/>
    </location>
</feature>
<keyword evidence="2" id="KW-0677">Repeat</keyword>
<evidence type="ECO:0000256" key="1">
    <source>
        <dbReference type="ARBA" id="ARBA00022574"/>
    </source>
</evidence>
<reference evidence="6" key="1">
    <citation type="submission" date="2025-08" db="UniProtKB">
        <authorList>
            <consortium name="RefSeq"/>
        </authorList>
    </citation>
    <scope>IDENTIFICATION</scope>
</reference>
<protein>
    <submittedName>
        <fullName evidence="6">Angio-associated migratory cell protein</fullName>
    </submittedName>
</protein>
<dbReference type="InterPro" id="IPR051179">
    <property type="entry name" value="WD_repeat_multifunction"/>
</dbReference>
<feature type="compositionally biased region" description="Acidic residues" evidence="4">
    <location>
        <begin position="42"/>
        <end position="58"/>
    </location>
</feature>
<name>A0ABM0JRM7_APLCA</name>
<dbReference type="CDD" id="cd00200">
    <property type="entry name" value="WD40"/>
    <property type="match status" value="1"/>
</dbReference>
<dbReference type="SMART" id="SM00320">
    <property type="entry name" value="WD40"/>
    <property type="match status" value="8"/>
</dbReference>
<dbReference type="InterPro" id="IPR015943">
    <property type="entry name" value="WD40/YVTN_repeat-like_dom_sf"/>
</dbReference>
<dbReference type="InterPro" id="IPR036322">
    <property type="entry name" value="WD40_repeat_dom_sf"/>
</dbReference>
<evidence type="ECO:0000256" key="4">
    <source>
        <dbReference type="SAM" id="MobiDB-lite"/>
    </source>
</evidence>
<feature type="repeat" description="WD" evidence="3">
    <location>
        <begin position="242"/>
        <end position="283"/>
    </location>
</feature>
<dbReference type="GeneID" id="101864303"/>
<dbReference type="RefSeq" id="XP_005099957.1">
    <property type="nucleotide sequence ID" value="XM_005099900.3"/>
</dbReference>
<keyword evidence="1 3" id="KW-0853">WD repeat</keyword>
<feature type="compositionally biased region" description="Low complexity" evidence="4">
    <location>
        <begin position="32"/>
        <end position="41"/>
    </location>
</feature>
<accession>A0ABM0JRM7</accession>
<feature type="region of interest" description="Disordered" evidence="4">
    <location>
        <begin position="23"/>
        <end position="62"/>
    </location>
</feature>
<dbReference type="PANTHER" id="PTHR19857">
    <property type="entry name" value="MITOCHONDRIAL DIVISION PROTEIN 1-RELATED"/>
    <property type="match status" value="1"/>
</dbReference>
<dbReference type="SUPFAM" id="SSF50978">
    <property type="entry name" value="WD40 repeat-like"/>
    <property type="match status" value="1"/>
</dbReference>
<dbReference type="Gene3D" id="2.130.10.10">
    <property type="entry name" value="YVTN repeat-like/Quinoprotein amine dehydrogenase"/>
    <property type="match status" value="1"/>
</dbReference>
<feature type="repeat" description="WD" evidence="3">
    <location>
        <begin position="289"/>
        <end position="330"/>
    </location>
</feature>